<gene>
    <name evidence="1" type="ORF">GUJ93_ZPchr0006g44164</name>
</gene>
<comment type="caution">
    <text evidence="1">The sequence shown here is derived from an EMBL/GenBank/DDBJ whole genome shotgun (WGS) entry which is preliminary data.</text>
</comment>
<proteinExistence type="predicted"/>
<accession>A0A8J5VJG3</accession>
<dbReference type="AlphaFoldDB" id="A0A8J5VJG3"/>
<evidence type="ECO:0000313" key="1">
    <source>
        <dbReference type="EMBL" id="KAG8073397.1"/>
    </source>
</evidence>
<reference evidence="1" key="1">
    <citation type="journal article" date="2021" name="bioRxiv">
        <title>Whole Genome Assembly and Annotation of Northern Wild Rice, Zizania palustris L., Supports a Whole Genome Duplication in the Zizania Genus.</title>
        <authorList>
            <person name="Haas M."/>
            <person name="Kono T."/>
            <person name="Macchietto M."/>
            <person name="Millas R."/>
            <person name="McGilp L."/>
            <person name="Shao M."/>
            <person name="Duquette J."/>
            <person name="Hirsch C.N."/>
            <person name="Kimball J."/>
        </authorList>
    </citation>
    <scope>NUCLEOTIDE SEQUENCE</scope>
    <source>
        <tissue evidence="1">Fresh leaf tissue</tissue>
    </source>
</reference>
<organism evidence="1 2">
    <name type="scientific">Zizania palustris</name>
    <name type="common">Northern wild rice</name>
    <dbReference type="NCBI Taxonomy" id="103762"/>
    <lineage>
        <taxon>Eukaryota</taxon>
        <taxon>Viridiplantae</taxon>
        <taxon>Streptophyta</taxon>
        <taxon>Embryophyta</taxon>
        <taxon>Tracheophyta</taxon>
        <taxon>Spermatophyta</taxon>
        <taxon>Magnoliopsida</taxon>
        <taxon>Liliopsida</taxon>
        <taxon>Poales</taxon>
        <taxon>Poaceae</taxon>
        <taxon>BOP clade</taxon>
        <taxon>Oryzoideae</taxon>
        <taxon>Oryzeae</taxon>
        <taxon>Zizaniinae</taxon>
        <taxon>Zizania</taxon>
    </lineage>
</organism>
<protein>
    <submittedName>
        <fullName evidence="1">Uncharacterized protein</fullName>
    </submittedName>
</protein>
<name>A0A8J5VJG3_ZIZPA</name>
<dbReference type="Proteomes" id="UP000729402">
    <property type="component" value="Unassembled WGS sequence"/>
</dbReference>
<keyword evidence="2" id="KW-1185">Reference proteome</keyword>
<evidence type="ECO:0000313" key="2">
    <source>
        <dbReference type="Proteomes" id="UP000729402"/>
    </source>
</evidence>
<reference evidence="1" key="2">
    <citation type="submission" date="2021-02" db="EMBL/GenBank/DDBJ databases">
        <authorList>
            <person name="Kimball J.A."/>
            <person name="Haas M.W."/>
            <person name="Macchietto M."/>
            <person name="Kono T."/>
            <person name="Duquette J."/>
            <person name="Shao M."/>
        </authorList>
    </citation>
    <scope>NUCLEOTIDE SEQUENCE</scope>
    <source>
        <tissue evidence="1">Fresh leaf tissue</tissue>
    </source>
</reference>
<dbReference type="EMBL" id="JAAALK010000283">
    <property type="protein sequence ID" value="KAG8073397.1"/>
    <property type="molecule type" value="Genomic_DNA"/>
</dbReference>
<sequence>MPAAATSRLAVQTIPFVSTYLFQFSHRRSAGQFFRGLSQRTRRRFPVDLSYGLLLLAMAPPCKLAATVTSALGVAVGARLLFLLSHPRALAAASFPIFTLFPAGRRTPPLPPLRQAPQGRICRCVAHPPRGCLAAPCCVPHQHHGPRNPKVRNGVDALGVVVKEAVIASEVAAWVGGRRGRCVRFLGYSNSEAQVGLLDPGVVGMDGDGRHFERREGSDLLCLAVPVPDATHYTSSLDFEQGKVSRNSLFLLESIETSKQFYLQITILENSLSLNCKNGNR</sequence>